<protein>
    <recommendedName>
        <fullName evidence="2">Formin-like protein</fullName>
    </recommendedName>
</protein>
<dbReference type="Gene3D" id="1.20.58.2220">
    <property type="entry name" value="Formin, FH2 domain"/>
    <property type="match status" value="2"/>
</dbReference>
<dbReference type="PANTHER" id="PTHR45733:SF10">
    <property type="entry name" value="FORMIN-LIKE PROTEIN 15A-RELATED"/>
    <property type="match status" value="1"/>
</dbReference>
<feature type="compositionally biased region" description="Pro residues" evidence="4">
    <location>
        <begin position="213"/>
        <end position="230"/>
    </location>
</feature>
<gene>
    <name evidence="6" type="ORF">LSAT_V11C400200330</name>
</gene>
<name>A0A9R1XE45_LACSA</name>
<dbReference type="InterPro" id="IPR015425">
    <property type="entry name" value="FH2_Formin"/>
</dbReference>
<accession>A0A9R1XE45</accession>
<dbReference type="PANTHER" id="PTHR45733">
    <property type="entry name" value="FORMIN-J"/>
    <property type="match status" value="1"/>
</dbReference>
<reference evidence="6 7" key="1">
    <citation type="journal article" date="2017" name="Nat. Commun.">
        <title>Genome assembly with in vitro proximity ligation data and whole-genome triplication in lettuce.</title>
        <authorList>
            <person name="Reyes-Chin-Wo S."/>
            <person name="Wang Z."/>
            <person name="Yang X."/>
            <person name="Kozik A."/>
            <person name="Arikit S."/>
            <person name="Song C."/>
            <person name="Xia L."/>
            <person name="Froenicke L."/>
            <person name="Lavelle D.O."/>
            <person name="Truco M.J."/>
            <person name="Xia R."/>
            <person name="Zhu S."/>
            <person name="Xu C."/>
            <person name="Xu H."/>
            <person name="Xu X."/>
            <person name="Cox K."/>
            <person name="Korf I."/>
            <person name="Meyers B.C."/>
            <person name="Michelmore R.W."/>
        </authorList>
    </citation>
    <scope>NUCLEOTIDE SEQUENCE [LARGE SCALE GENOMIC DNA]</scope>
    <source>
        <strain evidence="7">cv. Salinas</strain>
        <tissue evidence="6">Seedlings</tissue>
    </source>
</reference>
<dbReference type="PROSITE" id="PS51444">
    <property type="entry name" value="FH2"/>
    <property type="match status" value="1"/>
</dbReference>
<dbReference type="InterPro" id="IPR051144">
    <property type="entry name" value="Formin_homology_domain"/>
</dbReference>
<sequence length="618" mass="69246">MAAAALAMDESILSDDQVENLIKFCPTKQEMELLMNYRGDREMLHKCEQFFMELMKVPRVGSKLRGCLSKIQFDIQLSDVKKSLNTVNSAFHNFEDTLNQGTTKCKKISLNVSAIGFKLDSLLKPPPPPPPPPPGPPTPPSPPLYAACKPPPPAPPLPPPTHGPPPPPPPPHPSSKRSLPPPYQYLGPPAPPPPQNPMWARRRPPLPRRGCAPVPPPSPPPPPPPLPPPRGSTHPPEMAAAPQRSMLMPLHWIKLFRASQGSLWEELQTPGDLQRSAVEIDMSELEAMFSLPRINPKKDTFKAEKLQLLQAADLAMDESIFEADQIQNLIKFCPTKQEMKLLMNYTGDKDLMEKCNQFLLKLMKAPHVGSKLRVFRLKIQFDTQLSEFKKSLNTVNSACDEIKTSVKLKEIMKRIMYLGNTLNQETARGDAVGFKLDSFLKLSDTISSNNKITLMHYICKVLASKSPSLIDFHLDLVSLESANKIQFKSLTEEMNAICKELERFKKETSASANDVPVFEVFHKKVNEIISFAESEVASVTNLFYDVGGNANEMALYISEAFGEDTACSFEHVIERLVKFVRVFREAHEENCKQAEQEKIKAQKEIEMEKAMGFNLTKK</sequence>
<evidence type="ECO:0000256" key="4">
    <source>
        <dbReference type="SAM" id="MobiDB-lite"/>
    </source>
</evidence>
<dbReference type="InterPro" id="IPR042201">
    <property type="entry name" value="FH2_Formin_sf"/>
</dbReference>
<dbReference type="Proteomes" id="UP000235145">
    <property type="component" value="Unassembled WGS sequence"/>
</dbReference>
<evidence type="ECO:0000313" key="6">
    <source>
        <dbReference type="EMBL" id="KAJ0209496.1"/>
    </source>
</evidence>
<comment type="similarity">
    <text evidence="1">Belongs to the formin-like family. Class-II subfamily.</text>
</comment>
<feature type="coiled-coil region" evidence="3">
    <location>
        <begin position="584"/>
        <end position="611"/>
    </location>
</feature>
<dbReference type="Pfam" id="PF02181">
    <property type="entry name" value="FH2"/>
    <property type="match status" value="2"/>
</dbReference>
<dbReference type="SMART" id="SM00498">
    <property type="entry name" value="FH2"/>
    <property type="match status" value="1"/>
</dbReference>
<feature type="domain" description="FH2" evidence="5">
    <location>
        <begin position="223"/>
        <end position="609"/>
    </location>
</feature>
<proteinExistence type="inferred from homology"/>
<comment type="caution">
    <text evidence="6">The sequence shown here is derived from an EMBL/GenBank/DDBJ whole genome shotgun (WGS) entry which is preliminary data.</text>
</comment>
<feature type="compositionally biased region" description="Pro residues" evidence="4">
    <location>
        <begin position="124"/>
        <end position="196"/>
    </location>
</feature>
<dbReference type="EMBL" id="NBSK02000004">
    <property type="protein sequence ID" value="KAJ0209496.1"/>
    <property type="molecule type" value="Genomic_DNA"/>
</dbReference>
<feature type="region of interest" description="Disordered" evidence="4">
    <location>
        <begin position="121"/>
        <end position="238"/>
    </location>
</feature>
<evidence type="ECO:0000256" key="2">
    <source>
        <dbReference type="RuleBase" id="RU361260"/>
    </source>
</evidence>
<dbReference type="AlphaFoldDB" id="A0A9R1XE45"/>
<evidence type="ECO:0000256" key="3">
    <source>
        <dbReference type="SAM" id="Coils"/>
    </source>
</evidence>
<organism evidence="6 7">
    <name type="scientific">Lactuca sativa</name>
    <name type="common">Garden lettuce</name>
    <dbReference type="NCBI Taxonomy" id="4236"/>
    <lineage>
        <taxon>Eukaryota</taxon>
        <taxon>Viridiplantae</taxon>
        <taxon>Streptophyta</taxon>
        <taxon>Embryophyta</taxon>
        <taxon>Tracheophyta</taxon>
        <taxon>Spermatophyta</taxon>
        <taxon>Magnoliopsida</taxon>
        <taxon>eudicotyledons</taxon>
        <taxon>Gunneridae</taxon>
        <taxon>Pentapetalae</taxon>
        <taxon>asterids</taxon>
        <taxon>campanulids</taxon>
        <taxon>Asterales</taxon>
        <taxon>Asteraceae</taxon>
        <taxon>Cichorioideae</taxon>
        <taxon>Cichorieae</taxon>
        <taxon>Lactucinae</taxon>
        <taxon>Lactuca</taxon>
    </lineage>
</organism>
<keyword evidence="7" id="KW-1185">Reference proteome</keyword>
<dbReference type="SUPFAM" id="SSF101447">
    <property type="entry name" value="Formin homology 2 domain (FH2 domain)"/>
    <property type="match status" value="2"/>
</dbReference>
<evidence type="ECO:0000256" key="1">
    <source>
        <dbReference type="ARBA" id="ARBA00006468"/>
    </source>
</evidence>
<evidence type="ECO:0000259" key="5">
    <source>
        <dbReference type="PROSITE" id="PS51444"/>
    </source>
</evidence>
<keyword evidence="3" id="KW-0175">Coiled coil</keyword>
<evidence type="ECO:0000313" key="7">
    <source>
        <dbReference type="Proteomes" id="UP000235145"/>
    </source>
</evidence>